<keyword evidence="1" id="KW-0812">Transmembrane</keyword>
<dbReference type="AlphaFoldDB" id="A0A5J5ID95"/>
<organism evidence="2 3">
    <name type="scientific">Ginsengibacter hankyongi</name>
    <dbReference type="NCBI Taxonomy" id="2607284"/>
    <lineage>
        <taxon>Bacteria</taxon>
        <taxon>Pseudomonadati</taxon>
        <taxon>Bacteroidota</taxon>
        <taxon>Chitinophagia</taxon>
        <taxon>Chitinophagales</taxon>
        <taxon>Chitinophagaceae</taxon>
        <taxon>Ginsengibacter</taxon>
    </lineage>
</organism>
<evidence type="ECO:0000313" key="2">
    <source>
        <dbReference type="EMBL" id="KAA9035703.1"/>
    </source>
</evidence>
<name>A0A5J5ID95_9BACT</name>
<sequence length="67" mass="7479">MHNIYLKLSIIKVMTPTQLHTTFVFTLLDATPIFTIASLPTFTFFVFGTCLPAGRLLCCVNANTKLK</sequence>
<dbReference type="Proteomes" id="UP000326903">
    <property type="component" value="Unassembled WGS sequence"/>
</dbReference>
<dbReference type="RefSeq" id="WP_150416859.1">
    <property type="nucleotide sequence ID" value="NZ_VYQF01000011.1"/>
</dbReference>
<accession>A0A5J5ID95</accession>
<keyword evidence="3" id="KW-1185">Reference proteome</keyword>
<proteinExistence type="predicted"/>
<dbReference type="EMBL" id="VYQF01000011">
    <property type="protein sequence ID" value="KAA9035703.1"/>
    <property type="molecule type" value="Genomic_DNA"/>
</dbReference>
<evidence type="ECO:0000256" key="1">
    <source>
        <dbReference type="SAM" id="Phobius"/>
    </source>
</evidence>
<keyword evidence="1" id="KW-0472">Membrane</keyword>
<gene>
    <name evidence="2" type="ORF">FW778_20990</name>
</gene>
<comment type="caution">
    <text evidence="2">The sequence shown here is derived from an EMBL/GenBank/DDBJ whole genome shotgun (WGS) entry which is preliminary data.</text>
</comment>
<feature type="transmembrane region" description="Helical" evidence="1">
    <location>
        <begin position="21"/>
        <end position="47"/>
    </location>
</feature>
<evidence type="ECO:0000313" key="3">
    <source>
        <dbReference type="Proteomes" id="UP000326903"/>
    </source>
</evidence>
<keyword evidence="1" id="KW-1133">Transmembrane helix</keyword>
<reference evidence="2 3" key="1">
    <citation type="submission" date="2019-09" db="EMBL/GenBank/DDBJ databases">
        <title>Draft genome sequence of Ginsengibacter sp. BR5-29.</title>
        <authorList>
            <person name="Im W.-T."/>
        </authorList>
    </citation>
    <scope>NUCLEOTIDE SEQUENCE [LARGE SCALE GENOMIC DNA]</scope>
    <source>
        <strain evidence="2 3">BR5-29</strain>
    </source>
</reference>
<protein>
    <submittedName>
        <fullName evidence="2">Uncharacterized protein</fullName>
    </submittedName>
</protein>